<comment type="caution">
    <text evidence="1">The sequence shown here is derived from an EMBL/GenBank/DDBJ whole genome shotgun (WGS) entry which is preliminary data.</text>
</comment>
<evidence type="ECO:0008006" key="3">
    <source>
        <dbReference type="Google" id="ProtNLM"/>
    </source>
</evidence>
<evidence type="ECO:0000313" key="2">
    <source>
        <dbReference type="Proteomes" id="UP001299068"/>
    </source>
</evidence>
<sequence>MRGDIIFYCLECNETFTCKELIDNEDFCPICNAPDIEVWKWNDFRIDNPTLPKNPKPGVKYDIHKDYSKEK</sequence>
<dbReference type="RefSeq" id="WP_221862649.1">
    <property type="nucleotide sequence ID" value="NZ_JAIKTU010000035.1"/>
</dbReference>
<gene>
    <name evidence="1" type="ORF">K5V21_18945</name>
</gene>
<proteinExistence type="predicted"/>
<reference evidence="1 2" key="1">
    <citation type="journal article" date="2021" name="Cell Host Microbe">
        <title>in vivo commensal control of Clostridioides difficile virulence.</title>
        <authorList>
            <person name="Girinathan B.P."/>
            <person name="Dibenedetto N."/>
            <person name="Worley J.N."/>
            <person name="Peltier J."/>
            <person name="Arrieta-Ortiz M.L."/>
            <person name="Rupa Christinal Immanuel S."/>
            <person name="Lavin R."/>
            <person name="Delaney M.L."/>
            <person name="Cummins C."/>
            <person name="Hoffmann M."/>
            <person name="Luo Y."/>
            <person name="Gonzalez-Escalona N."/>
            <person name="Allard M."/>
            <person name="Onderdonk A.B."/>
            <person name="Gerber G.K."/>
            <person name="Sonenshein A.L."/>
            <person name="Baliga N."/>
            <person name="Dupuy B."/>
            <person name="Bry L."/>
        </authorList>
    </citation>
    <scope>NUCLEOTIDE SEQUENCE [LARGE SCALE GENOMIC DNA]</scope>
    <source>
        <strain evidence="1 2">DSM 599</strain>
    </source>
</reference>
<dbReference type="EMBL" id="JAIKTU010000035">
    <property type="protein sequence ID" value="MBY0757479.1"/>
    <property type="molecule type" value="Genomic_DNA"/>
</dbReference>
<keyword evidence="2" id="KW-1185">Reference proteome</keyword>
<protein>
    <recommendedName>
        <fullName evidence="3">Zinc ribbon domain-containing protein</fullName>
    </recommendedName>
</protein>
<dbReference type="Proteomes" id="UP001299068">
    <property type="component" value="Unassembled WGS sequence"/>
</dbReference>
<organism evidence="1 2">
    <name type="scientific">Clostridium sardiniense</name>
    <name type="common">Clostridium absonum</name>
    <dbReference type="NCBI Taxonomy" id="29369"/>
    <lineage>
        <taxon>Bacteria</taxon>
        <taxon>Bacillati</taxon>
        <taxon>Bacillota</taxon>
        <taxon>Clostridia</taxon>
        <taxon>Eubacteriales</taxon>
        <taxon>Clostridiaceae</taxon>
        <taxon>Clostridium</taxon>
    </lineage>
</organism>
<name>A0ABS7L336_CLOSR</name>
<evidence type="ECO:0000313" key="1">
    <source>
        <dbReference type="EMBL" id="MBY0757479.1"/>
    </source>
</evidence>
<accession>A0ABS7L336</accession>